<sequence length="158" mass="16507">MTVGSVGDTSPTHNPEPSLPPPVAELHEPTADGEPEHAAIVMSPSEEVTERAIVTEPEHKMSDQLSLGPRSLRLRCGSPDLRLRLGRRCHLFRLGPPDHRLSVSALGSTSTCSATVGQPHGVVSPSSTMAPPAVGSAVGHRHGWGLDTPVVSLAPPSC</sequence>
<name>A0ABR3M1H3_9TELE</name>
<organism evidence="2 3">
    <name type="scientific">Cirrhinus molitorella</name>
    <name type="common">mud carp</name>
    <dbReference type="NCBI Taxonomy" id="172907"/>
    <lineage>
        <taxon>Eukaryota</taxon>
        <taxon>Metazoa</taxon>
        <taxon>Chordata</taxon>
        <taxon>Craniata</taxon>
        <taxon>Vertebrata</taxon>
        <taxon>Euteleostomi</taxon>
        <taxon>Actinopterygii</taxon>
        <taxon>Neopterygii</taxon>
        <taxon>Teleostei</taxon>
        <taxon>Ostariophysi</taxon>
        <taxon>Cypriniformes</taxon>
        <taxon>Cyprinidae</taxon>
        <taxon>Labeoninae</taxon>
        <taxon>Labeonini</taxon>
        <taxon>Cirrhinus</taxon>
    </lineage>
</organism>
<proteinExistence type="predicted"/>
<feature type="compositionally biased region" description="Basic and acidic residues" evidence="1">
    <location>
        <begin position="25"/>
        <end position="35"/>
    </location>
</feature>
<comment type="caution">
    <text evidence="2">The sequence shown here is derived from an EMBL/GenBank/DDBJ whole genome shotgun (WGS) entry which is preliminary data.</text>
</comment>
<protein>
    <submittedName>
        <fullName evidence="2">Uncharacterized protein</fullName>
    </submittedName>
</protein>
<evidence type="ECO:0000313" key="2">
    <source>
        <dbReference type="EMBL" id="KAL1258968.1"/>
    </source>
</evidence>
<evidence type="ECO:0000256" key="1">
    <source>
        <dbReference type="SAM" id="MobiDB-lite"/>
    </source>
</evidence>
<keyword evidence="3" id="KW-1185">Reference proteome</keyword>
<dbReference type="Proteomes" id="UP001558613">
    <property type="component" value="Unassembled WGS sequence"/>
</dbReference>
<evidence type="ECO:0000313" key="3">
    <source>
        <dbReference type="Proteomes" id="UP001558613"/>
    </source>
</evidence>
<dbReference type="EMBL" id="JAYMGO010000016">
    <property type="protein sequence ID" value="KAL1258968.1"/>
    <property type="molecule type" value="Genomic_DNA"/>
</dbReference>
<accession>A0ABR3M1H3</accession>
<gene>
    <name evidence="2" type="ORF">QQF64_009545</name>
</gene>
<reference evidence="2 3" key="1">
    <citation type="submission" date="2023-09" db="EMBL/GenBank/DDBJ databases">
        <authorList>
            <person name="Wang M."/>
        </authorList>
    </citation>
    <scope>NUCLEOTIDE SEQUENCE [LARGE SCALE GENOMIC DNA]</scope>
    <source>
        <strain evidence="2">GT-2023</strain>
        <tissue evidence="2">Liver</tissue>
    </source>
</reference>
<feature type="region of interest" description="Disordered" evidence="1">
    <location>
        <begin position="1"/>
        <end position="35"/>
    </location>
</feature>